<dbReference type="InterPro" id="IPR050510">
    <property type="entry name" value="Cation_transp_ATPase_P-type"/>
</dbReference>
<dbReference type="InterPro" id="IPR001757">
    <property type="entry name" value="P_typ_ATPase"/>
</dbReference>
<dbReference type="NCBIfam" id="TIGR01494">
    <property type="entry name" value="ATPase_P-type"/>
    <property type="match status" value="2"/>
</dbReference>
<keyword evidence="5" id="KW-0067">ATP-binding</keyword>
<feature type="transmembrane region" description="Helical" evidence="8">
    <location>
        <begin position="778"/>
        <end position="803"/>
    </location>
</feature>
<feature type="transmembrane region" description="Helical" evidence="8">
    <location>
        <begin position="878"/>
        <end position="897"/>
    </location>
</feature>
<dbReference type="GO" id="GO:0005524">
    <property type="term" value="F:ATP binding"/>
    <property type="evidence" value="ECO:0007669"/>
    <property type="project" value="UniProtKB-KW"/>
</dbReference>
<accession>A0A9D2WUC2</accession>
<dbReference type="Gene3D" id="3.40.50.1000">
    <property type="entry name" value="HAD superfamily/HAD-like"/>
    <property type="match status" value="1"/>
</dbReference>
<dbReference type="InterPro" id="IPR036412">
    <property type="entry name" value="HAD-like_sf"/>
</dbReference>
<dbReference type="GO" id="GO:0030007">
    <property type="term" value="P:intracellular potassium ion homeostasis"/>
    <property type="evidence" value="ECO:0007669"/>
    <property type="project" value="TreeGrafter"/>
</dbReference>
<dbReference type="Gene3D" id="3.40.1110.10">
    <property type="entry name" value="Calcium-transporting ATPase, cytoplasmic domain N"/>
    <property type="match status" value="1"/>
</dbReference>
<dbReference type="InterPro" id="IPR006068">
    <property type="entry name" value="ATPase_P-typ_cation-transptr_C"/>
</dbReference>
<evidence type="ECO:0000256" key="6">
    <source>
        <dbReference type="ARBA" id="ARBA00022989"/>
    </source>
</evidence>
<dbReference type="SMART" id="SM00831">
    <property type="entry name" value="Cation_ATPase_N"/>
    <property type="match status" value="1"/>
</dbReference>
<feature type="transmembrane region" description="Helical" evidence="8">
    <location>
        <begin position="82"/>
        <end position="101"/>
    </location>
</feature>
<protein>
    <submittedName>
        <fullName evidence="10">Calcium-transporting ATPase</fullName>
    </submittedName>
</protein>
<evidence type="ECO:0000256" key="3">
    <source>
        <dbReference type="ARBA" id="ARBA00022692"/>
    </source>
</evidence>
<evidence type="ECO:0000256" key="7">
    <source>
        <dbReference type="ARBA" id="ARBA00023136"/>
    </source>
</evidence>
<comment type="subcellular location">
    <subcellularLocation>
        <location evidence="1">Membrane</location>
        <topology evidence="1">Multi-pass membrane protein</topology>
    </subcellularLocation>
</comment>
<evidence type="ECO:0000259" key="9">
    <source>
        <dbReference type="SMART" id="SM00831"/>
    </source>
</evidence>
<organism evidence="10 11">
    <name type="scientific">Sporotomaculum syntrophicum</name>
    <dbReference type="NCBI Taxonomy" id="182264"/>
    <lineage>
        <taxon>Bacteria</taxon>
        <taxon>Bacillati</taxon>
        <taxon>Bacillota</taxon>
        <taxon>Clostridia</taxon>
        <taxon>Eubacteriales</taxon>
        <taxon>Desulfallaceae</taxon>
        <taxon>Sporotomaculum</taxon>
    </lineage>
</organism>
<dbReference type="GO" id="GO:0016887">
    <property type="term" value="F:ATP hydrolysis activity"/>
    <property type="evidence" value="ECO:0007669"/>
    <property type="project" value="InterPro"/>
</dbReference>
<dbReference type="PANTHER" id="PTHR43294">
    <property type="entry name" value="SODIUM/POTASSIUM-TRANSPORTING ATPASE SUBUNIT ALPHA"/>
    <property type="match status" value="1"/>
</dbReference>
<dbReference type="InterPro" id="IPR059000">
    <property type="entry name" value="ATPase_P-type_domA"/>
</dbReference>
<feature type="transmembrane region" description="Helical" evidence="8">
    <location>
        <begin position="847"/>
        <end position="866"/>
    </location>
</feature>
<dbReference type="Gene3D" id="2.70.150.10">
    <property type="entry name" value="Calcium-transporting ATPase, cytoplasmic transduction domain A"/>
    <property type="match status" value="1"/>
</dbReference>
<dbReference type="EMBL" id="LSRS01000001">
    <property type="protein sequence ID" value="KAF1086782.1"/>
    <property type="molecule type" value="Genomic_DNA"/>
</dbReference>
<keyword evidence="3 8" id="KW-0812">Transmembrane</keyword>
<dbReference type="GO" id="GO:0006883">
    <property type="term" value="P:intracellular sodium ion homeostasis"/>
    <property type="evidence" value="ECO:0007669"/>
    <property type="project" value="TreeGrafter"/>
</dbReference>
<dbReference type="SUPFAM" id="SSF81653">
    <property type="entry name" value="Calcium ATPase, transduction domain A"/>
    <property type="match status" value="1"/>
</dbReference>
<name>A0A9D2WUC2_9FIRM</name>
<dbReference type="AlphaFoldDB" id="A0A9D2WUC2"/>
<dbReference type="InterPro" id="IPR023214">
    <property type="entry name" value="HAD_sf"/>
</dbReference>
<dbReference type="GO" id="GO:0036376">
    <property type="term" value="P:sodium ion export across plasma membrane"/>
    <property type="evidence" value="ECO:0007669"/>
    <property type="project" value="TreeGrafter"/>
</dbReference>
<reference evidence="10" key="1">
    <citation type="submission" date="2016-02" db="EMBL/GenBank/DDBJ databases">
        <title>Draft Genome Sequence of Sporotomaculum syntrophicum Strain FB, a Syntrophic Benzoate Degrader.</title>
        <authorList>
            <person name="Nobu M.K."/>
            <person name="Narihiro T."/>
            <person name="Qiu Y.-L."/>
            <person name="Ohashi A."/>
            <person name="Liu W.-T."/>
            <person name="Yuji S."/>
        </authorList>
    </citation>
    <scope>NUCLEOTIDE SEQUENCE</scope>
    <source>
        <strain evidence="10">FB</strain>
    </source>
</reference>
<dbReference type="SUPFAM" id="SSF81660">
    <property type="entry name" value="Metal cation-transporting ATPase, ATP-binding domain N"/>
    <property type="match status" value="1"/>
</dbReference>
<keyword evidence="4" id="KW-0547">Nucleotide-binding</keyword>
<feature type="transmembrane region" description="Helical" evidence="8">
    <location>
        <begin position="61"/>
        <end position="76"/>
    </location>
</feature>
<evidence type="ECO:0000313" key="10">
    <source>
        <dbReference type="EMBL" id="KAF1086782.1"/>
    </source>
</evidence>
<dbReference type="GO" id="GO:0005391">
    <property type="term" value="F:P-type sodium:potassium-exchanging transporter activity"/>
    <property type="evidence" value="ECO:0007669"/>
    <property type="project" value="TreeGrafter"/>
</dbReference>
<dbReference type="GO" id="GO:1902600">
    <property type="term" value="P:proton transmembrane transport"/>
    <property type="evidence" value="ECO:0007669"/>
    <property type="project" value="TreeGrafter"/>
</dbReference>
<dbReference type="RefSeq" id="WP_161820902.1">
    <property type="nucleotide sequence ID" value="NZ_LSRS01000001.1"/>
</dbReference>
<dbReference type="SUPFAM" id="SSF56784">
    <property type="entry name" value="HAD-like"/>
    <property type="match status" value="1"/>
</dbReference>
<dbReference type="GO" id="GO:0005886">
    <property type="term" value="C:plasma membrane"/>
    <property type="evidence" value="ECO:0007669"/>
    <property type="project" value="TreeGrafter"/>
</dbReference>
<sequence>MPDIWSKLSALETARRLEVDVIKGLTNSEARSRLERVGPNIVEKGPEVAVWQMFLHQFKDLIVLVLLAAMAISGLLDAWVEAITIAGLVLLNVILGVVQEYRAERTMAALKDLAAPRARVIRDRLESKITADELVPGDIVLLEAGDRVPADIRLTHTMCLEALETVLTGANKPVRKHTRVLDETAGPADDGNMVFMGTTLTSGRGQGIVVATGMATVLGQRTGAVQTTKEEPTLLQVRLAQLGRGLVFFCLAVCTLVVVAGVLRGESAYLMLLTGLSLAVATIPEWLPAMVTIALAVGVQRMISRGALVRRLSAVETLCCITHICADKTGNLTQNEMTVRRVYLAGQELEVSGEGYDPKGWFKGETAPGGPDLTKLLSIAALCNNATLYRNNMSIGGLFRGAGPGQKAAWQISGDATDGALLVLAAKGGVWRERLEKEARRLAEIPYDAERKRMTVIYREAGKTEALVKGAPEEILNLCTHYQRDGRKVLLDAHARAAVLEAQARMANGALRVLGLAYRELTAGFFSGQIDAQAIEHNLVFVGLVGMVNQPRPSAISAVQRCRRAGIRVAMITGDHVLTAQAVAREMGIAGRDSRVLTGEQLDQSSDEELAAVAGEVRVYAQVTPRHKLRIVRALKRRGHIVAMTGEEVDDVPSLKEADLGIALGLTGTDAARESSDLVLIEDNFSSLAAAVEEGRGLGVNIRKFIRYLLTCNAGEMLVVLLAVLGGLPLPLLPVQILWTNLLTDGLPAMALGVDPVDRESMRTRPISLQEMIFSRGLGRRIISSSFIMALLTLAVFSLAYLVGNNLDAARTMAFNTLVFVQLFYVFSCRSEHLTIRELGITSNPQLVWAVLISTLLQLSINYLPFLQPVFHTVPLSLSQWLIIFGAALLPSLGGWLRGQSYRGWQERLTY</sequence>
<proteinExistence type="inferred from homology"/>
<keyword evidence="6 8" id="KW-1133">Transmembrane helix</keyword>
<feature type="transmembrane region" description="Helical" evidence="8">
    <location>
        <begin position="245"/>
        <end position="263"/>
    </location>
</feature>
<dbReference type="InterPro" id="IPR023298">
    <property type="entry name" value="ATPase_P-typ_TM_dom_sf"/>
</dbReference>
<gene>
    <name evidence="10" type="primary">yloB_1</name>
    <name evidence="10" type="ORF">SPSYN_00501</name>
</gene>
<dbReference type="PRINTS" id="PR00120">
    <property type="entry name" value="HATPASE"/>
</dbReference>
<dbReference type="GO" id="GO:1990573">
    <property type="term" value="P:potassium ion import across plasma membrane"/>
    <property type="evidence" value="ECO:0007669"/>
    <property type="project" value="TreeGrafter"/>
</dbReference>
<dbReference type="InterPro" id="IPR023299">
    <property type="entry name" value="ATPase_P-typ_cyto_dom_N"/>
</dbReference>
<dbReference type="SUPFAM" id="SSF81665">
    <property type="entry name" value="Calcium ATPase, transmembrane domain M"/>
    <property type="match status" value="1"/>
</dbReference>
<dbReference type="Proteomes" id="UP000798488">
    <property type="component" value="Unassembled WGS sequence"/>
</dbReference>
<feature type="domain" description="Cation-transporting P-type ATPase N-terminal" evidence="9">
    <location>
        <begin position="4"/>
        <end position="78"/>
    </location>
</feature>
<dbReference type="Pfam" id="PF00122">
    <property type="entry name" value="E1-E2_ATPase"/>
    <property type="match status" value="1"/>
</dbReference>
<dbReference type="InterPro" id="IPR008250">
    <property type="entry name" value="ATPase_P-typ_transduc_dom_A_sf"/>
</dbReference>
<evidence type="ECO:0000256" key="4">
    <source>
        <dbReference type="ARBA" id="ARBA00022741"/>
    </source>
</evidence>
<keyword evidence="11" id="KW-1185">Reference proteome</keyword>
<evidence type="ECO:0000256" key="5">
    <source>
        <dbReference type="ARBA" id="ARBA00022840"/>
    </source>
</evidence>
<comment type="caution">
    <text evidence="10">The sequence shown here is derived from an EMBL/GenBank/DDBJ whole genome shotgun (WGS) entry which is preliminary data.</text>
</comment>
<keyword evidence="7 8" id="KW-0472">Membrane</keyword>
<evidence type="ECO:0000256" key="8">
    <source>
        <dbReference type="SAM" id="Phobius"/>
    </source>
</evidence>
<comment type="similarity">
    <text evidence="2">Belongs to the cation transport ATPase (P-type) (TC 3.A.3) family. Type IIA subfamily.</text>
</comment>
<evidence type="ECO:0000256" key="2">
    <source>
        <dbReference type="ARBA" id="ARBA00005675"/>
    </source>
</evidence>
<dbReference type="Pfam" id="PF00690">
    <property type="entry name" value="Cation_ATPase_N"/>
    <property type="match status" value="1"/>
</dbReference>
<feature type="transmembrane region" description="Helical" evidence="8">
    <location>
        <begin position="269"/>
        <end position="297"/>
    </location>
</feature>
<evidence type="ECO:0000313" key="11">
    <source>
        <dbReference type="Proteomes" id="UP000798488"/>
    </source>
</evidence>
<dbReference type="InterPro" id="IPR004014">
    <property type="entry name" value="ATPase_P-typ_cation-transptr_N"/>
</dbReference>
<dbReference type="PANTHER" id="PTHR43294:SF20">
    <property type="entry name" value="P-TYPE ATPASE"/>
    <property type="match status" value="1"/>
</dbReference>
<dbReference type="PRINTS" id="PR00119">
    <property type="entry name" value="CATATPASE"/>
</dbReference>
<dbReference type="OrthoDB" id="9760364at2"/>
<dbReference type="Gene3D" id="1.20.1110.10">
    <property type="entry name" value="Calcium-transporting ATPase, transmembrane domain"/>
    <property type="match status" value="1"/>
</dbReference>
<evidence type="ECO:0000256" key="1">
    <source>
        <dbReference type="ARBA" id="ARBA00004141"/>
    </source>
</evidence>
<dbReference type="Pfam" id="PF00689">
    <property type="entry name" value="Cation_ATPase_C"/>
    <property type="match status" value="1"/>
</dbReference>
<dbReference type="Pfam" id="PF13246">
    <property type="entry name" value="Cation_ATPase"/>
    <property type="match status" value="1"/>
</dbReference>